<evidence type="ECO:0000313" key="3">
    <source>
        <dbReference type="EMBL" id="RDC64651.1"/>
    </source>
</evidence>
<dbReference type="PANTHER" id="PTHR12558">
    <property type="entry name" value="CELL DIVISION CYCLE 16,23,27"/>
    <property type="match status" value="1"/>
</dbReference>
<dbReference type="Proteomes" id="UP000253919">
    <property type="component" value="Unassembled WGS sequence"/>
</dbReference>
<dbReference type="Pfam" id="PF13181">
    <property type="entry name" value="TPR_8"/>
    <property type="match status" value="1"/>
</dbReference>
<dbReference type="PANTHER" id="PTHR12558:SF13">
    <property type="entry name" value="CELL DIVISION CYCLE PROTEIN 27 HOMOLOG"/>
    <property type="match status" value="1"/>
</dbReference>
<dbReference type="SMART" id="SM00028">
    <property type="entry name" value="TPR"/>
    <property type="match status" value="10"/>
</dbReference>
<proteinExistence type="predicted"/>
<dbReference type="InterPro" id="IPR019734">
    <property type="entry name" value="TPR_rpt"/>
</dbReference>
<dbReference type="Pfam" id="PF14559">
    <property type="entry name" value="TPR_19"/>
    <property type="match status" value="2"/>
</dbReference>
<keyword evidence="4" id="KW-1185">Reference proteome</keyword>
<dbReference type="Pfam" id="PF13176">
    <property type="entry name" value="TPR_7"/>
    <property type="match status" value="1"/>
</dbReference>
<feature type="repeat" description="TPR" evidence="1">
    <location>
        <begin position="59"/>
        <end position="92"/>
    </location>
</feature>
<evidence type="ECO:0000256" key="1">
    <source>
        <dbReference type="PROSITE-ProRule" id="PRU00339"/>
    </source>
</evidence>
<dbReference type="EMBL" id="QASA01000001">
    <property type="protein sequence ID" value="RDC64651.1"/>
    <property type="molecule type" value="Genomic_DNA"/>
</dbReference>
<dbReference type="AlphaFoldDB" id="A0A369QIC4"/>
<evidence type="ECO:0000313" key="4">
    <source>
        <dbReference type="Proteomes" id="UP000253919"/>
    </source>
</evidence>
<protein>
    <submittedName>
        <fullName evidence="3">Protein SGT1 like protein</fullName>
    </submittedName>
</protein>
<reference evidence="3 4" key="1">
    <citation type="submission" date="2018-04" db="EMBL/GenBank/DDBJ databases">
        <title>Adhaeribacter sp. HMF7616 genome sequencing and assembly.</title>
        <authorList>
            <person name="Kang H."/>
            <person name="Kang J."/>
            <person name="Cha I."/>
            <person name="Kim H."/>
            <person name="Joh K."/>
        </authorList>
    </citation>
    <scope>NUCLEOTIDE SEQUENCE [LARGE SCALE GENOMIC DNA]</scope>
    <source>
        <strain evidence="3 4">HMF7616</strain>
    </source>
</reference>
<dbReference type="SUPFAM" id="SSF48452">
    <property type="entry name" value="TPR-like"/>
    <property type="match status" value="2"/>
</dbReference>
<accession>A0A369QIC4</accession>
<keyword evidence="1" id="KW-0802">TPR repeat</keyword>
<gene>
    <name evidence="3" type="ORF">AHMF7616_03267</name>
</gene>
<comment type="caution">
    <text evidence="3">The sequence shown here is derived from an EMBL/GenBank/DDBJ whole genome shotgun (WGS) entry which is preliminary data.</text>
</comment>
<keyword evidence="2" id="KW-0175">Coiled coil</keyword>
<feature type="repeat" description="TPR" evidence="1">
    <location>
        <begin position="446"/>
        <end position="479"/>
    </location>
</feature>
<name>A0A369QIC4_9BACT</name>
<evidence type="ECO:0000256" key="2">
    <source>
        <dbReference type="SAM" id="Coils"/>
    </source>
</evidence>
<dbReference type="GO" id="GO:0051301">
    <property type="term" value="P:cell division"/>
    <property type="evidence" value="ECO:0007669"/>
    <property type="project" value="TreeGrafter"/>
</dbReference>
<feature type="coiled-coil region" evidence="2">
    <location>
        <begin position="262"/>
        <end position="289"/>
    </location>
</feature>
<dbReference type="InterPro" id="IPR011990">
    <property type="entry name" value="TPR-like_helical_dom_sf"/>
</dbReference>
<sequence length="595" mass="67895">MNDLVKIFLIAVFCWGLSTQQSYGQSKRQRKKAEKAAKVESAENPTEPLLADARQKEAGESFFVDGVKFLMLEQYDKALERFQRSYALTPGNAALNYKLAETHMLAGRLTEALPFAQAAVTLDAANPYYYLLLAQLYTGGQRYDEAIKVLMKLTKDIPDTEQYLFNLADLYLAKNKFDDALKTYDKIEKKYGFIEEVSFKKQQIYLKQNNLEKALKEGETLIASDPTEVRYPLAQAEVLANNKKIDQAVQMVNKALSIDQNNAQARLMLAELLRQKGQLNEAVTELQTAFGNPDLDIDAKVKILIEYIRQLPQPASKNQTLLNTTLNLAEQTLKAHPQEAKAYAVAGDVQNLANKKTEARNNYIKAVQLDNSHFSIWNQLVALDAELNQTDSLLAHTEKALELFPNQAVFWFYNGTSYLFKKNYSRAVKSLEYGKKLSLDKPELVMQFNMRLGDSYNSLKEYTKSDEAYEAVLVQDPNNPQVLNNYSYFLSLRNQDLAKAKSLSSKLINLFPNEETYLDTHAWVLYKLKEYPQALKFFEKIAATTKNGTIVEHYGDVLFQLGQKDKAVQQWQRAKSLGEYSSFIDKKIKDQKLYE</sequence>
<dbReference type="PROSITE" id="PS50005">
    <property type="entry name" value="TPR"/>
    <property type="match status" value="2"/>
</dbReference>
<dbReference type="SUPFAM" id="SSF81901">
    <property type="entry name" value="HCP-like"/>
    <property type="match status" value="1"/>
</dbReference>
<organism evidence="3 4">
    <name type="scientific">Adhaeribacter pallidiroseus</name>
    <dbReference type="NCBI Taxonomy" id="2072847"/>
    <lineage>
        <taxon>Bacteria</taxon>
        <taxon>Pseudomonadati</taxon>
        <taxon>Bacteroidota</taxon>
        <taxon>Cytophagia</taxon>
        <taxon>Cytophagales</taxon>
        <taxon>Hymenobacteraceae</taxon>
        <taxon>Adhaeribacter</taxon>
    </lineage>
</organism>
<dbReference type="Gene3D" id="1.25.40.10">
    <property type="entry name" value="Tetratricopeptide repeat domain"/>
    <property type="match status" value="4"/>
</dbReference>